<dbReference type="Pfam" id="PF00651">
    <property type="entry name" value="BTB"/>
    <property type="match status" value="1"/>
</dbReference>
<protein>
    <recommendedName>
        <fullName evidence="1">BTB domain-containing protein</fullName>
    </recommendedName>
</protein>
<sequence length="227" mass="25803">MAPVSTTCSFPPRSAYDETVQVKIGPDPGAKVFTIPKGILIFYSGYFEGALRHSSPFTEARDGVFWLPDTDVDTWERFMVFLYRGEVDEDGANPLKVLCRLWVLADRREVPLLMNKCIDNIRKEVTAVWCSPAEVLPYVYANTAPGSALRRFVLLLSARAGQFAKVSPLHPSIAGYFDEESRRDLLQLIWEFDDERVWRESDVYDLDPCPEYHSHGPGEEDKCGMED</sequence>
<organism evidence="2 3">
    <name type="scientific">Cercospora berteroae</name>
    <dbReference type="NCBI Taxonomy" id="357750"/>
    <lineage>
        <taxon>Eukaryota</taxon>
        <taxon>Fungi</taxon>
        <taxon>Dikarya</taxon>
        <taxon>Ascomycota</taxon>
        <taxon>Pezizomycotina</taxon>
        <taxon>Dothideomycetes</taxon>
        <taxon>Dothideomycetidae</taxon>
        <taxon>Mycosphaerellales</taxon>
        <taxon>Mycosphaerellaceae</taxon>
        <taxon>Cercospora</taxon>
    </lineage>
</organism>
<feature type="domain" description="BTB" evidence="1">
    <location>
        <begin position="16"/>
        <end position="91"/>
    </location>
</feature>
<dbReference type="InterPro" id="IPR000210">
    <property type="entry name" value="BTB/POZ_dom"/>
</dbReference>
<dbReference type="EMBL" id="PNEN01000530">
    <property type="protein sequence ID" value="PPJ55834.1"/>
    <property type="molecule type" value="Genomic_DNA"/>
</dbReference>
<gene>
    <name evidence="2" type="ORF">CBER1_07453</name>
</gene>
<evidence type="ECO:0000313" key="2">
    <source>
        <dbReference type="EMBL" id="PPJ55834.1"/>
    </source>
</evidence>
<dbReference type="PROSITE" id="PS50097">
    <property type="entry name" value="BTB"/>
    <property type="match status" value="1"/>
</dbReference>
<dbReference type="AlphaFoldDB" id="A0A2S6C7W9"/>
<dbReference type="PANTHER" id="PTHR47843">
    <property type="entry name" value="BTB DOMAIN-CONTAINING PROTEIN-RELATED"/>
    <property type="match status" value="1"/>
</dbReference>
<dbReference type="Gene3D" id="3.30.710.10">
    <property type="entry name" value="Potassium Channel Kv1.1, Chain A"/>
    <property type="match status" value="1"/>
</dbReference>
<dbReference type="Proteomes" id="UP000237631">
    <property type="component" value="Unassembled WGS sequence"/>
</dbReference>
<name>A0A2S6C7W9_9PEZI</name>
<comment type="caution">
    <text evidence="2">The sequence shown here is derived from an EMBL/GenBank/DDBJ whole genome shotgun (WGS) entry which is preliminary data.</text>
</comment>
<evidence type="ECO:0000259" key="1">
    <source>
        <dbReference type="PROSITE" id="PS50097"/>
    </source>
</evidence>
<dbReference type="PANTHER" id="PTHR47843:SF2">
    <property type="entry name" value="BTB DOMAIN-CONTAINING PROTEIN"/>
    <property type="match status" value="1"/>
</dbReference>
<evidence type="ECO:0000313" key="3">
    <source>
        <dbReference type="Proteomes" id="UP000237631"/>
    </source>
</evidence>
<reference evidence="3" key="1">
    <citation type="journal article" date="2017" name="bioRxiv">
        <title>Conservation of a gene cluster reveals novel cercosporin biosynthetic mechanisms and extends production to the genus Colletotrichum.</title>
        <authorList>
            <person name="de Jonge R."/>
            <person name="Ebert M.K."/>
            <person name="Huitt-Roehl C.R."/>
            <person name="Pal P."/>
            <person name="Suttle J.C."/>
            <person name="Spanner R.E."/>
            <person name="Neubauer J.D."/>
            <person name="Jurick W.M.II."/>
            <person name="Stott K.A."/>
            <person name="Secor G.A."/>
            <person name="Thomma B.P.H.J."/>
            <person name="Van de Peer Y."/>
            <person name="Townsend C.A."/>
            <person name="Bolton M.D."/>
        </authorList>
    </citation>
    <scope>NUCLEOTIDE SEQUENCE [LARGE SCALE GENOMIC DNA]</scope>
    <source>
        <strain evidence="3">CBS538.71</strain>
    </source>
</reference>
<keyword evidence="3" id="KW-1185">Reference proteome</keyword>
<dbReference type="CDD" id="cd18186">
    <property type="entry name" value="BTB_POZ_ZBTB_KLHL-like"/>
    <property type="match status" value="1"/>
</dbReference>
<dbReference type="SUPFAM" id="SSF54695">
    <property type="entry name" value="POZ domain"/>
    <property type="match status" value="1"/>
</dbReference>
<dbReference type="InterPro" id="IPR011333">
    <property type="entry name" value="SKP1/BTB/POZ_sf"/>
</dbReference>
<accession>A0A2S6C7W9</accession>
<dbReference type="OrthoDB" id="194443at2759"/>
<proteinExistence type="predicted"/>